<evidence type="ECO:0000256" key="6">
    <source>
        <dbReference type="SAM" id="Phobius"/>
    </source>
</evidence>
<evidence type="ECO:0000313" key="8">
    <source>
        <dbReference type="EMBL" id="GGK37824.1"/>
    </source>
</evidence>
<evidence type="ECO:0000259" key="7">
    <source>
        <dbReference type="Pfam" id="PF06271"/>
    </source>
</evidence>
<dbReference type="EMBL" id="BMMW01000001">
    <property type="protein sequence ID" value="GGK37824.1"/>
    <property type="molecule type" value="Genomic_DNA"/>
</dbReference>
<comment type="caution">
    <text evidence="8">The sequence shown here is derived from an EMBL/GenBank/DDBJ whole genome shotgun (WGS) entry which is preliminary data.</text>
</comment>
<keyword evidence="3 6" id="KW-1133">Transmembrane helix</keyword>
<keyword evidence="9" id="KW-1185">Reference proteome</keyword>
<protein>
    <recommendedName>
        <fullName evidence="7">RDD domain-containing protein</fullName>
    </recommendedName>
</protein>
<evidence type="ECO:0000256" key="5">
    <source>
        <dbReference type="SAM" id="MobiDB-lite"/>
    </source>
</evidence>
<accession>A0A917QB35</accession>
<organism evidence="8 9">
    <name type="scientific">Nocardia camponoti</name>
    <dbReference type="NCBI Taxonomy" id="1616106"/>
    <lineage>
        <taxon>Bacteria</taxon>
        <taxon>Bacillati</taxon>
        <taxon>Actinomycetota</taxon>
        <taxon>Actinomycetes</taxon>
        <taxon>Mycobacteriales</taxon>
        <taxon>Nocardiaceae</taxon>
        <taxon>Nocardia</taxon>
    </lineage>
</organism>
<dbReference type="AlphaFoldDB" id="A0A917QB35"/>
<evidence type="ECO:0000256" key="1">
    <source>
        <dbReference type="ARBA" id="ARBA00004141"/>
    </source>
</evidence>
<feature type="transmembrane region" description="Helical" evidence="6">
    <location>
        <begin position="270"/>
        <end position="292"/>
    </location>
</feature>
<keyword evidence="4 6" id="KW-0472">Membrane</keyword>
<comment type="subcellular location">
    <subcellularLocation>
        <location evidence="1">Membrane</location>
        <topology evidence="1">Multi-pass membrane protein</topology>
    </subcellularLocation>
</comment>
<proteinExistence type="predicted"/>
<dbReference type="GO" id="GO:0016020">
    <property type="term" value="C:membrane"/>
    <property type="evidence" value="ECO:0007669"/>
    <property type="project" value="UniProtKB-SubCell"/>
</dbReference>
<evidence type="ECO:0000256" key="3">
    <source>
        <dbReference type="ARBA" id="ARBA00022989"/>
    </source>
</evidence>
<keyword evidence="2 6" id="KW-0812">Transmembrane</keyword>
<gene>
    <name evidence="8" type="ORF">GCM10011591_06790</name>
</gene>
<evidence type="ECO:0000256" key="2">
    <source>
        <dbReference type="ARBA" id="ARBA00022692"/>
    </source>
</evidence>
<reference evidence="8" key="2">
    <citation type="submission" date="2020-09" db="EMBL/GenBank/DDBJ databases">
        <authorList>
            <person name="Sun Q."/>
            <person name="Zhou Y."/>
        </authorList>
    </citation>
    <scope>NUCLEOTIDE SEQUENCE</scope>
    <source>
        <strain evidence="8">CGMCC 4.7278</strain>
    </source>
</reference>
<reference evidence="8" key="1">
    <citation type="journal article" date="2014" name="Int. J. Syst. Evol. Microbiol.">
        <title>Complete genome sequence of Corynebacterium casei LMG S-19264T (=DSM 44701T), isolated from a smear-ripened cheese.</title>
        <authorList>
            <consortium name="US DOE Joint Genome Institute (JGI-PGF)"/>
            <person name="Walter F."/>
            <person name="Albersmeier A."/>
            <person name="Kalinowski J."/>
            <person name="Ruckert C."/>
        </authorList>
    </citation>
    <scope>NUCLEOTIDE SEQUENCE</scope>
    <source>
        <strain evidence="8">CGMCC 4.7278</strain>
    </source>
</reference>
<feature type="compositionally biased region" description="Basic and acidic residues" evidence="5">
    <location>
        <begin position="368"/>
        <end position="379"/>
    </location>
</feature>
<feature type="transmembrane region" description="Helical" evidence="6">
    <location>
        <begin position="236"/>
        <end position="258"/>
    </location>
</feature>
<sequence length="409" mass="46322">MTDATNLRLPRACFTPRTLWNLVWTTVRSLVVMASAVACVPVFSYCTSVPKRDPNYDTADAVALSCFFLFFPLLITGFVMTRTSFRRLIASRKRWEIMTIEHHRDRIQEWVRLFRADGTVAGELILRRWMRRTFTDDDTVVWFAGRPDKCGLIAMPGGRRTVLAYRSLWYTPPPFGRARVNPDGSYRKEGFTFIEQPDRERWVKPAPPTPEPKPEPVLYGGLDDTRFPSSRRLRRSLAFAVDILLHGGIAFAIAYVVGEASFPPHDFTHLHINALAVVGLFLAVSFFDRVIIQAATHTTMGKAIFGLVIIDRDTGVYPRARWLLAAWLVSTFLGAMTAMCLAILIFAQDLGDIDGPRRPERYLLPSVRRKDMHQPRATEDISVESAPSAREPVNQSYASVIEPHQHQGS</sequence>
<feature type="domain" description="RDD" evidence="7">
    <location>
        <begin position="233"/>
        <end position="345"/>
    </location>
</feature>
<evidence type="ECO:0000313" key="9">
    <source>
        <dbReference type="Proteomes" id="UP000612956"/>
    </source>
</evidence>
<feature type="transmembrane region" description="Helical" evidence="6">
    <location>
        <begin position="21"/>
        <end position="45"/>
    </location>
</feature>
<dbReference type="Proteomes" id="UP000612956">
    <property type="component" value="Unassembled WGS sequence"/>
</dbReference>
<evidence type="ECO:0000256" key="4">
    <source>
        <dbReference type="ARBA" id="ARBA00023136"/>
    </source>
</evidence>
<feature type="region of interest" description="Disordered" evidence="5">
    <location>
        <begin position="365"/>
        <end position="409"/>
    </location>
</feature>
<feature type="transmembrane region" description="Helical" evidence="6">
    <location>
        <begin position="322"/>
        <end position="347"/>
    </location>
</feature>
<name>A0A917QB35_9NOCA</name>
<feature type="transmembrane region" description="Helical" evidence="6">
    <location>
        <begin position="61"/>
        <end position="85"/>
    </location>
</feature>
<dbReference type="Pfam" id="PF06271">
    <property type="entry name" value="RDD"/>
    <property type="match status" value="1"/>
</dbReference>
<dbReference type="InterPro" id="IPR010432">
    <property type="entry name" value="RDD"/>
</dbReference>